<sequence>MEEKEKIYRRILEKSPRLYAALDSDSRASSREAFDLGGALVFGPALGGFLLWLLRDALLRGKERLYFLSRDGYFFWKGAQLLCREHSLPLDCRYLSCSRYSLRVPCYHLDHEAALDFICRDGLEVTPKKLLARAALGEGEIREVLGELNLPWKSGEIIPRRDLPRVREQLARSESFLARMDSHSRRALPLLEKYLAQEGLIEAAGDALVDSGWVGSVQKTLGQVLRGMGRKSVLEGYYWGLYDLPEGVRRRDYRCFYFSPEGNLIRKARFNNCLFEAVFTAPHGMTVEYRNCGGAVIPVYAPLQEQRRALTQRLGREMLNYLETLSKSLDRRDFFAEGEEMNLQALGRLLEALMLRPSLPEAKSFGSIAFCDDVLSWEQGPLAAPLTGEKTGRPFGQSAWYPASALLAGESGSSHLRAYLGFQYLRQLRRILAYRQRKRKGEILP</sequence>
<keyword evidence="1" id="KW-0472">Membrane</keyword>
<gene>
    <name evidence="2" type="ORF">IAB98_08860</name>
</gene>
<keyword evidence="1" id="KW-0812">Transmembrane</keyword>
<keyword evidence="1" id="KW-1133">Transmembrane helix</keyword>
<reference evidence="2" key="1">
    <citation type="submission" date="2020-10" db="EMBL/GenBank/DDBJ databases">
        <authorList>
            <person name="Gilroy R."/>
        </authorList>
    </citation>
    <scope>NUCLEOTIDE SEQUENCE</scope>
    <source>
        <strain evidence="2">ChiSxjej1B13-7041</strain>
    </source>
</reference>
<organism evidence="2 3">
    <name type="scientific">Candidatus Egerieimonas intestinavium</name>
    <dbReference type="NCBI Taxonomy" id="2840777"/>
    <lineage>
        <taxon>Bacteria</taxon>
        <taxon>Bacillati</taxon>
        <taxon>Bacillota</taxon>
        <taxon>Clostridia</taxon>
        <taxon>Lachnospirales</taxon>
        <taxon>Lachnospiraceae</taxon>
        <taxon>Lachnospiraceae incertae sedis</taxon>
        <taxon>Candidatus Egerieimonas</taxon>
    </lineage>
</organism>
<comment type="caution">
    <text evidence="2">The sequence shown here is derived from an EMBL/GenBank/DDBJ whole genome shotgun (WGS) entry which is preliminary data.</text>
</comment>
<protein>
    <submittedName>
        <fullName evidence="2">Uncharacterized protein</fullName>
    </submittedName>
</protein>
<evidence type="ECO:0000313" key="3">
    <source>
        <dbReference type="Proteomes" id="UP000886841"/>
    </source>
</evidence>
<dbReference type="AlphaFoldDB" id="A0A9D1EKJ1"/>
<feature type="transmembrane region" description="Helical" evidence="1">
    <location>
        <begin position="36"/>
        <end position="54"/>
    </location>
</feature>
<proteinExistence type="predicted"/>
<dbReference type="EMBL" id="DVHU01000080">
    <property type="protein sequence ID" value="HIR93511.1"/>
    <property type="molecule type" value="Genomic_DNA"/>
</dbReference>
<name>A0A9D1EKJ1_9FIRM</name>
<dbReference type="Proteomes" id="UP000886841">
    <property type="component" value="Unassembled WGS sequence"/>
</dbReference>
<accession>A0A9D1EKJ1</accession>
<reference evidence="2" key="2">
    <citation type="journal article" date="2021" name="PeerJ">
        <title>Extensive microbial diversity within the chicken gut microbiome revealed by metagenomics and culture.</title>
        <authorList>
            <person name="Gilroy R."/>
            <person name="Ravi A."/>
            <person name="Getino M."/>
            <person name="Pursley I."/>
            <person name="Horton D.L."/>
            <person name="Alikhan N.F."/>
            <person name="Baker D."/>
            <person name="Gharbi K."/>
            <person name="Hall N."/>
            <person name="Watson M."/>
            <person name="Adriaenssens E.M."/>
            <person name="Foster-Nyarko E."/>
            <person name="Jarju S."/>
            <person name="Secka A."/>
            <person name="Antonio M."/>
            <person name="Oren A."/>
            <person name="Chaudhuri R.R."/>
            <person name="La Ragione R."/>
            <person name="Hildebrand F."/>
            <person name="Pallen M.J."/>
        </authorList>
    </citation>
    <scope>NUCLEOTIDE SEQUENCE</scope>
    <source>
        <strain evidence="2">ChiSxjej1B13-7041</strain>
    </source>
</reference>
<evidence type="ECO:0000256" key="1">
    <source>
        <dbReference type="SAM" id="Phobius"/>
    </source>
</evidence>
<evidence type="ECO:0000313" key="2">
    <source>
        <dbReference type="EMBL" id="HIR93511.1"/>
    </source>
</evidence>